<evidence type="ECO:0000313" key="7">
    <source>
        <dbReference type="EMBL" id="EOS55814.1"/>
    </source>
</evidence>
<dbReference type="Pfam" id="PF04286">
    <property type="entry name" value="DUF445"/>
    <property type="match status" value="1"/>
</dbReference>
<evidence type="ECO:0000256" key="3">
    <source>
        <dbReference type="ARBA" id="ARBA00022692"/>
    </source>
</evidence>
<dbReference type="STRING" id="1235795.C812_02394"/>
<evidence type="ECO:0000256" key="6">
    <source>
        <dbReference type="SAM" id="Phobius"/>
    </source>
</evidence>
<dbReference type="RefSeq" id="WP_016312859.1">
    <property type="nucleotide sequence ID" value="NZ_KE159653.1"/>
</dbReference>
<dbReference type="PATRIC" id="fig|1235795.3.peg.2360"/>
<comment type="subcellular location">
    <subcellularLocation>
        <location evidence="1">Endomembrane system</location>
    </subcellularLocation>
</comment>
<evidence type="ECO:0000256" key="4">
    <source>
        <dbReference type="ARBA" id="ARBA00022989"/>
    </source>
</evidence>
<dbReference type="EMBL" id="ASSZ01000022">
    <property type="protein sequence ID" value="EOS55814.1"/>
    <property type="molecule type" value="Genomic_DNA"/>
</dbReference>
<dbReference type="GeneID" id="43345387"/>
<keyword evidence="3 6" id="KW-0812">Transmembrane</keyword>
<comment type="caution">
    <text evidence="7">The sequence shown here is derived from an EMBL/GenBank/DDBJ whole genome shotgun (WGS) entry which is preliminary data.</text>
</comment>
<dbReference type="HOGENOM" id="CLU_042384_0_0_9"/>
<dbReference type="GO" id="GO:0012505">
    <property type="term" value="C:endomembrane system"/>
    <property type="evidence" value="ECO:0007669"/>
    <property type="project" value="UniProtKB-SubCell"/>
</dbReference>
<sequence length="389" mass="42660">MPDWLYVLVSVAVAAFVGGVTNHFAIKMLFHPRKPIHIGKFHVPFTPGLIPKRRDDIAASLGQVVAEYLVTAEGLQETVLRPAFRNKAEDTLRGFVERISSSELTLRKAALRVWSEEEFEALKSKLTAGARATAMRSLTRLWEQADLSSLPVKRLVPGWSEENRKAWSAALASALLGVVEEELLSASGQRMLSKMAAGLMDRAGGFLGTMAAIFVDEDKLVQKMTPALVQTLRGEDALNKTAHAIETRLELYGEKPVAELLALLTGEEALGWLNGKLEQLPLERWLEQAENRPVRSLIEPWKASVLGFIPVLTERTLRLIAKGIPAAMQAVDLPGLVEEQVSRFPIERLEEVILSVSGKEFRAITWLGVVLGGIIGLLQSLLLLLGGVG</sequence>
<comment type="similarity">
    <text evidence="2">Belongs to the UPF0754 family.</text>
</comment>
<dbReference type="InterPro" id="IPR007383">
    <property type="entry name" value="DUF445"/>
</dbReference>
<evidence type="ECO:0000256" key="2">
    <source>
        <dbReference type="ARBA" id="ARBA00008053"/>
    </source>
</evidence>
<keyword evidence="4 6" id="KW-1133">Transmembrane helix</keyword>
<dbReference type="OrthoDB" id="9787430at2"/>
<evidence type="ECO:0000256" key="5">
    <source>
        <dbReference type="ARBA" id="ARBA00023136"/>
    </source>
</evidence>
<protein>
    <submittedName>
        <fullName evidence="7">Uncharacterized protein</fullName>
    </submittedName>
</protein>
<feature type="transmembrane region" description="Helical" evidence="6">
    <location>
        <begin position="6"/>
        <end position="26"/>
    </location>
</feature>
<organism evidence="7 8">
    <name type="scientific">Paenibacillus barengoltzii G22</name>
    <dbReference type="NCBI Taxonomy" id="1235795"/>
    <lineage>
        <taxon>Bacteria</taxon>
        <taxon>Bacillati</taxon>
        <taxon>Bacillota</taxon>
        <taxon>Bacilli</taxon>
        <taxon>Bacillales</taxon>
        <taxon>Paenibacillaceae</taxon>
        <taxon>Paenibacillus</taxon>
    </lineage>
</organism>
<evidence type="ECO:0000313" key="8">
    <source>
        <dbReference type="Proteomes" id="UP000019598"/>
    </source>
</evidence>
<dbReference type="AlphaFoldDB" id="R9LAM8"/>
<dbReference type="Proteomes" id="UP000019598">
    <property type="component" value="Unassembled WGS sequence"/>
</dbReference>
<dbReference type="PANTHER" id="PTHR35791:SF1">
    <property type="entry name" value="UPF0754 MEMBRANE PROTEIN YHEB"/>
    <property type="match status" value="1"/>
</dbReference>
<gene>
    <name evidence="7" type="ORF">C812_02394</name>
</gene>
<dbReference type="PANTHER" id="PTHR35791">
    <property type="entry name" value="UPF0754 MEMBRANE PROTEIN YHEB"/>
    <property type="match status" value="1"/>
</dbReference>
<proteinExistence type="inferred from homology"/>
<evidence type="ECO:0000256" key="1">
    <source>
        <dbReference type="ARBA" id="ARBA00004308"/>
    </source>
</evidence>
<accession>R9LAM8</accession>
<name>R9LAM8_9BACL</name>
<keyword evidence="5 6" id="KW-0472">Membrane</keyword>
<reference evidence="7 8" key="1">
    <citation type="submission" date="2013-04" db="EMBL/GenBank/DDBJ databases">
        <title>The Genome Sequence of Paenibacillus barengoltzii G22.</title>
        <authorList>
            <consortium name="The Broad Institute Genomics Platform"/>
            <consortium name="The Broad Institute Genome Sequencing Center for Infectious Disease"/>
            <person name="Earl A."/>
            <person name="Xavier R."/>
            <person name="Elson C."/>
            <person name="Duck W."/>
            <person name="Walker B."/>
            <person name="Young S."/>
            <person name="Zeng Q."/>
            <person name="Gargeya S."/>
            <person name="Fitzgerald M."/>
            <person name="Haas B."/>
            <person name="Abouelleil A."/>
            <person name="Allen A.W."/>
            <person name="Alvarado L."/>
            <person name="Arachchi H.M."/>
            <person name="Berlin A.M."/>
            <person name="Chapman S.B."/>
            <person name="Gainer-Dewar J."/>
            <person name="Goldberg J."/>
            <person name="Griggs A."/>
            <person name="Gujja S."/>
            <person name="Hansen M."/>
            <person name="Howarth C."/>
            <person name="Imamovic A."/>
            <person name="Ireland A."/>
            <person name="Larimer J."/>
            <person name="McCowan C."/>
            <person name="Murphy C."/>
            <person name="Pearson M."/>
            <person name="Poon T.W."/>
            <person name="Priest M."/>
            <person name="Roberts A."/>
            <person name="Saif S."/>
            <person name="Shea T."/>
            <person name="Sisk P."/>
            <person name="Sykes S."/>
            <person name="Wortman J."/>
            <person name="Nusbaum C."/>
            <person name="Birren B."/>
        </authorList>
    </citation>
    <scope>NUCLEOTIDE SEQUENCE [LARGE SCALE GENOMIC DNA]</scope>
    <source>
        <strain evidence="7 8">G22</strain>
    </source>
</reference>
<feature type="transmembrane region" description="Helical" evidence="6">
    <location>
        <begin position="363"/>
        <end position="385"/>
    </location>
</feature>